<sequence length="323" mass="37329">MASTSTALTRFPKFGELPAEGKGRSSSEVNNKHEFKFHLTTAGNRLLGLRVNVESRNETLRLLEKFIQFRGPKIYFDPNKQYIHFDLESLHALWLYTHGEKENFGSYRSTFSDGYFTHEEGIGRISKLVGFNSIKKISVSRSLNHLLDSLRMLASDGNVTTDEQVTFPEHPKAHTYCGPLMSVEEIVGINLRNTYTDLRINYQFWEDKFKVLLERPGITEEQLWYLRDGVGRIGSWGQFVMLDLGPDDNTIRALKYDRLRSLLVSPDEQQWCCNRDLGRPLDNGCSSMTRIEIEVVKDDHPRPTSFDDFSSRHSFETRDLIYD</sequence>
<dbReference type="Proteomes" id="UP000566819">
    <property type="component" value="Unassembled WGS sequence"/>
</dbReference>
<dbReference type="EMBL" id="JAAMPI010000286">
    <property type="protein sequence ID" value="KAF4633128.1"/>
    <property type="molecule type" value="Genomic_DNA"/>
</dbReference>
<protein>
    <submittedName>
        <fullName evidence="1">Uncharacterized protein</fullName>
    </submittedName>
</protein>
<accession>A0A8H4RP48</accession>
<name>A0A8H4RP48_9HELO</name>
<evidence type="ECO:0000313" key="2">
    <source>
        <dbReference type="Proteomes" id="UP000566819"/>
    </source>
</evidence>
<dbReference type="AlphaFoldDB" id="A0A8H4RP48"/>
<reference evidence="1 2" key="1">
    <citation type="submission" date="2020-03" db="EMBL/GenBank/DDBJ databases">
        <title>Draft Genome Sequence of Cudoniella acicularis.</title>
        <authorList>
            <person name="Buettner E."/>
            <person name="Kellner H."/>
        </authorList>
    </citation>
    <scope>NUCLEOTIDE SEQUENCE [LARGE SCALE GENOMIC DNA]</scope>
    <source>
        <strain evidence="1 2">DSM 108380</strain>
    </source>
</reference>
<comment type="caution">
    <text evidence="1">The sequence shown here is derived from an EMBL/GenBank/DDBJ whole genome shotgun (WGS) entry which is preliminary data.</text>
</comment>
<proteinExistence type="predicted"/>
<keyword evidence="2" id="KW-1185">Reference proteome</keyword>
<evidence type="ECO:0000313" key="1">
    <source>
        <dbReference type="EMBL" id="KAF4633128.1"/>
    </source>
</evidence>
<organism evidence="1 2">
    <name type="scientific">Cudoniella acicularis</name>
    <dbReference type="NCBI Taxonomy" id="354080"/>
    <lineage>
        <taxon>Eukaryota</taxon>
        <taxon>Fungi</taxon>
        <taxon>Dikarya</taxon>
        <taxon>Ascomycota</taxon>
        <taxon>Pezizomycotina</taxon>
        <taxon>Leotiomycetes</taxon>
        <taxon>Helotiales</taxon>
        <taxon>Tricladiaceae</taxon>
        <taxon>Cudoniella</taxon>
    </lineage>
</organism>
<gene>
    <name evidence="1" type="ORF">G7Y89_g4989</name>
</gene>